<dbReference type="InterPro" id="IPR000394">
    <property type="entry name" value="RNA_pol_sigma_54"/>
</dbReference>
<dbReference type="Gene3D" id="1.10.10.1330">
    <property type="entry name" value="RNA polymerase sigma-54 factor, core-binding domain"/>
    <property type="match status" value="1"/>
</dbReference>
<accession>A0A1U7NMG7</accession>
<evidence type="ECO:0000256" key="8">
    <source>
        <dbReference type="ARBA" id="ARBA00023163"/>
    </source>
</evidence>
<evidence type="ECO:0000256" key="2">
    <source>
        <dbReference type="ARBA" id="ARBA00022478"/>
    </source>
</evidence>
<keyword evidence="6" id="KW-0731">Sigma factor</keyword>
<dbReference type="Pfam" id="PF04963">
    <property type="entry name" value="Sigma54_CBD"/>
    <property type="match status" value="1"/>
</dbReference>
<evidence type="ECO:0000256" key="3">
    <source>
        <dbReference type="ARBA" id="ARBA00022679"/>
    </source>
</evidence>
<organism evidence="11 12">
    <name type="scientific">Dubosiella newyorkensis</name>
    <dbReference type="NCBI Taxonomy" id="1862672"/>
    <lineage>
        <taxon>Bacteria</taxon>
        <taxon>Bacillati</taxon>
        <taxon>Bacillota</taxon>
        <taxon>Erysipelotrichia</taxon>
        <taxon>Erysipelotrichales</taxon>
        <taxon>Erysipelotrichaceae</taxon>
        <taxon>Dubosiella</taxon>
    </lineage>
</organism>
<dbReference type="InterPro" id="IPR007634">
    <property type="entry name" value="RNA_pol_sigma_54_DNA-bd"/>
</dbReference>
<keyword evidence="7" id="KW-0238">DNA-binding</keyword>
<dbReference type="Pfam" id="PF04552">
    <property type="entry name" value="Sigma54_DBD"/>
    <property type="match status" value="1"/>
</dbReference>
<dbReference type="Gene3D" id="1.10.10.60">
    <property type="entry name" value="Homeodomain-like"/>
    <property type="match status" value="1"/>
</dbReference>
<dbReference type="Proteomes" id="UP000186705">
    <property type="component" value="Unassembled WGS sequence"/>
</dbReference>
<reference evidence="11 12" key="1">
    <citation type="submission" date="2016-11" db="EMBL/GenBank/DDBJ databases">
        <title>Description of two novel members of the family Erysipelotrichaceae: Ileibacterium lipovorans gen. nov., sp. nov. and Dubosiella newyorkensis, gen. nov., sp. nov.</title>
        <authorList>
            <person name="Cox L.M."/>
            <person name="Sohn J."/>
            <person name="Tyrrell K.L."/>
            <person name="Citron D.M."/>
            <person name="Lawson P.A."/>
            <person name="Patel N.B."/>
            <person name="Iizumi T."/>
            <person name="Perez-Perez G.I."/>
            <person name="Goldstein E.J."/>
            <person name="Blaser M.J."/>
        </authorList>
    </citation>
    <scope>NUCLEOTIDE SEQUENCE [LARGE SCALE GENOMIC DNA]</scope>
    <source>
        <strain evidence="11 12">NYU-BL-A4</strain>
    </source>
</reference>
<keyword evidence="12" id="KW-1185">Reference proteome</keyword>
<gene>
    <name evidence="11" type="ORF">BO225_06555</name>
</gene>
<evidence type="ECO:0000256" key="7">
    <source>
        <dbReference type="ARBA" id="ARBA00023125"/>
    </source>
</evidence>
<dbReference type="EMBL" id="MPKA01000066">
    <property type="protein sequence ID" value="OLU46321.1"/>
    <property type="molecule type" value="Genomic_DNA"/>
</dbReference>
<evidence type="ECO:0000256" key="5">
    <source>
        <dbReference type="ARBA" id="ARBA00023015"/>
    </source>
</evidence>
<evidence type="ECO:0000256" key="4">
    <source>
        <dbReference type="ARBA" id="ARBA00022695"/>
    </source>
</evidence>
<evidence type="ECO:0000259" key="9">
    <source>
        <dbReference type="Pfam" id="PF04552"/>
    </source>
</evidence>
<keyword evidence="4" id="KW-0548">Nucleotidyltransferase</keyword>
<name>A0A1U7NMG7_9FIRM</name>
<dbReference type="PRINTS" id="PR00045">
    <property type="entry name" value="SIGMA54FCT"/>
</dbReference>
<dbReference type="STRING" id="1862672.BO225_06555"/>
<proteinExistence type="inferred from homology"/>
<dbReference type="GO" id="GO:0016987">
    <property type="term" value="F:sigma factor activity"/>
    <property type="evidence" value="ECO:0007669"/>
    <property type="project" value="UniProtKB-KW"/>
</dbReference>
<keyword evidence="8" id="KW-0804">Transcription</keyword>
<comment type="similarity">
    <text evidence="1">Belongs to the sigma-54 factor family.</text>
</comment>
<dbReference type="AlphaFoldDB" id="A0A1U7NMG7"/>
<evidence type="ECO:0000256" key="6">
    <source>
        <dbReference type="ARBA" id="ARBA00023082"/>
    </source>
</evidence>
<dbReference type="GO" id="GO:0006352">
    <property type="term" value="P:DNA-templated transcription initiation"/>
    <property type="evidence" value="ECO:0007669"/>
    <property type="project" value="InterPro"/>
</dbReference>
<evidence type="ECO:0000259" key="10">
    <source>
        <dbReference type="Pfam" id="PF04963"/>
    </source>
</evidence>
<dbReference type="PANTHER" id="PTHR32248">
    <property type="entry name" value="RNA POLYMERASE SIGMA-54 FACTOR"/>
    <property type="match status" value="1"/>
</dbReference>
<dbReference type="InterPro" id="IPR038709">
    <property type="entry name" value="RpoN_core-bd_sf"/>
</dbReference>
<protein>
    <recommendedName>
        <fullName evidence="13">RNA polymerase sigma-54 factor</fullName>
    </recommendedName>
</protein>
<evidence type="ECO:0000313" key="12">
    <source>
        <dbReference type="Proteomes" id="UP000186705"/>
    </source>
</evidence>
<keyword evidence="3" id="KW-0808">Transferase</keyword>
<dbReference type="GO" id="GO:0016779">
    <property type="term" value="F:nucleotidyltransferase activity"/>
    <property type="evidence" value="ECO:0007669"/>
    <property type="project" value="UniProtKB-KW"/>
</dbReference>
<evidence type="ECO:0008006" key="13">
    <source>
        <dbReference type="Google" id="ProtNLM"/>
    </source>
</evidence>
<keyword evidence="2" id="KW-0240">DNA-directed RNA polymerase</keyword>
<dbReference type="GO" id="GO:0000428">
    <property type="term" value="C:DNA-directed RNA polymerase complex"/>
    <property type="evidence" value="ECO:0007669"/>
    <property type="project" value="UniProtKB-KW"/>
</dbReference>
<dbReference type="GO" id="GO:0003677">
    <property type="term" value="F:DNA binding"/>
    <property type="evidence" value="ECO:0007669"/>
    <property type="project" value="UniProtKB-KW"/>
</dbReference>
<keyword evidence="5" id="KW-0805">Transcription regulation</keyword>
<evidence type="ECO:0000256" key="1">
    <source>
        <dbReference type="ARBA" id="ARBA00008798"/>
    </source>
</evidence>
<dbReference type="PROSITE" id="PS50044">
    <property type="entry name" value="SIGMA54_3"/>
    <property type="match status" value="1"/>
</dbReference>
<feature type="domain" description="RNA polymerase sigma factor 54 DNA-binding" evidence="9">
    <location>
        <begin position="188"/>
        <end position="340"/>
    </location>
</feature>
<sequence>MEEGFAAPVSWKEDLYRQLNTNEETFDPTICSFIIETLNEKGMFMDSEEESIAYLNCSEDRWKGSLKQVQSLDPAGIAARNQSECIILQLDRKKETFASHLLKKYGQGKELLSWKEIARREGATLKEIEEALDKIRACSLYPNLQEATEKEEILIPDFTIHVEGADVYIEPIQQGQLQILNIPKENKNLKSYFQEAHFFMDAMNKRNRTLLILANEIISIQKNHFLFHDELEPCTLQDIAQKSGFHESTVSRTLSNKYYQFEGNIYPIKGLFVSKTKGGTSQDSILKAIQTLIEQEDPHKPFSDQQLCDQLEELGLYVSRRAINKYRKILGIESASKRRK</sequence>
<feature type="domain" description="RNA polymerase sigma factor 54 core-binding" evidence="10">
    <location>
        <begin position="5"/>
        <end position="171"/>
    </location>
</feature>
<comment type="caution">
    <text evidence="11">The sequence shown here is derived from an EMBL/GenBank/DDBJ whole genome shotgun (WGS) entry which is preliminary data.</text>
</comment>
<dbReference type="PANTHER" id="PTHR32248:SF4">
    <property type="entry name" value="RNA POLYMERASE SIGMA-54 FACTOR"/>
    <property type="match status" value="1"/>
</dbReference>
<evidence type="ECO:0000313" key="11">
    <source>
        <dbReference type="EMBL" id="OLU46321.1"/>
    </source>
</evidence>
<dbReference type="GO" id="GO:0001216">
    <property type="term" value="F:DNA-binding transcription activator activity"/>
    <property type="evidence" value="ECO:0007669"/>
    <property type="project" value="InterPro"/>
</dbReference>
<dbReference type="InterPro" id="IPR007046">
    <property type="entry name" value="RNA_pol_sigma_54_core-bd"/>
</dbReference>